<evidence type="ECO:0000256" key="1">
    <source>
        <dbReference type="SAM" id="SignalP"/>
    </source>
</evidence>
<name>A0ABQ9IUW7_9CUCU</name>
<accession>A0ABQ9IUW7</accession>
<comment type="caution">
    <text evidence="2">The sequence shown here is derived from an EMBL/GenBank/DDBJ whole genome shotgun (WGS) entry which is preliminary data.</text>
</comment>
<reference evidence="2" key="1">
    <citation type="journal article" date="2023" name="Insect Mol. Biol.">
        <title>Genome sequencing provides insights into the evolution of gene families encoding plant cell wall-degrading enzymes in longhorned beetles.</title>
        <authorList>
            <person name="Shin N.R."/>
            <person name="Okamura Y."/>
            <person name="Kirsch R."/>
            <person name="Pauchet Y."/>
        </authorList>
    </citation>
    <scope>NUCLEOTIDE SEQUENCE</scope>
    <source>
        <strain evidence="2">MMC_N1</strain>
    </source>
</reference>
<gene>
    <name evidence="2" type="ORF">NQ317_005752</name>
</gene>
<sequence length="104" mass="11825">MSLYSSHFVVLCIIMVRRCQVCKILDSFNSEFSSTASQKTSRRRIWLCLRGFGGDQPLPNLAYLCLSHFKPEDILISSTACFVDQVLQSVEKEVNLILFSPLHP</sequence>
<keyword evidence="3" id="KW-1185">Reference proteome</keyword>
<evidence type="ECO:0000313" key="2">
    <source>
        <dbReference type="EMBL" id="KAJ8965931.1"/>
    </source>
</evidence>
<dbReference type="Proteomes" id="UP001162164">
    <property type="component" value="Unassembled WGS sequence"/>
</dbReference>
<keyword evidence="1" id="KW-0732">Signal</keyword>
<protein>
    <recommendedName>
        <fullName evidence="4">THAP-type domain-containing protein</fullName>
    </recommendedName>
</protein>
<evidence type="ECO:0000313" key="3">
    <source>
        <dbReference type="Proteomes" id="UP001162164"/>
    </source>
</evidence>
<organism evidence="2 3">
    <name type="scientific">Molorchus minor</name>
    <dbReference type="NCBI Taxonomy" id="1323400"/>
    <lineage>
        <taxon>Eukaryota</taxon>
        <taxon>Metazoa</taxon>
        <taxon>Ecdysozoa</taxon>
        <taxon>Arthropoda</taxon>
        <taxon>Hexapoda</taxon>
        <taxon>Insecta</taxon>
        <taxon>Pterygota</taxon>
        <taxon>Neoptera</taxon>
        <taxon>Endopterygota</taxon>
        <taxon>Coleoptera</taxon>
        <taxon>Polyphaga</taxon>
        <taxon>Cucujiformia</taxon>
        <taxon>Chrysomeloidea</taxon>
        <taxon>Cerambycidae</taxon>
        <taxon>Lamiinae</taxon>
        <taxon>Monochamini</taxon>
        <taxon>Molorchus</taxon>
    </lineage>
</organism>
<feature type="chain" id="PRO_5046183482" description="THAP-type domain-containing protein" evidence="1">
    <location>
        <begin position="22"/>
        <end position="104"/>
    </location>
</feature>
<evidence type="ECO:0008006" key="4">
    <source>
        <dbReference type="Google" id="ProtNLM"/>
    </source>
</evidence>
<proteinExistence type="predicted"/>
<feature type="signal peptide" evidence="1">
    <location>
        <begin position="1"/>
        <end position="21"/>
    </location>
</feature>
<dbReference type="EMBL" id="JAPWTJ010002495">
    <property type="protein sequence ID" value="KAJ8965931.1"/>
    <property type="molecule type" value="Genomic_DNA"/>
</dbReference>